<dbReference type="STRING" id="1121884.SAMN02745131_02224"/>
<accession>A0A1M5ACG9</accession>
<evidence type="ECO:0000313" key="1">
    <source>
        <dbReference type="EMBL" id="SHF27726.1"/>
    </source>
</evidence>
<protein>
    <submittedName>
        <fullName evidence="1">Uncharacterized protein</fullName>
    </submittedName>
</protein>
<evidence type="ECO:0000313" key="2">
    <source>
        <dbReference type="Proteomes" id="UP000184048"/>
    </source>
</evidence>
<gene>
    <name evidence="1" type="ORF">SAMN02745131_02224</name>
</gene>
<dbReference type="EMBL" id="FQUU01000008">
    <property type="protein sequence ID" value="SHF27726.1"/>
    <property type="molecule type" value="Genomic_DNA"/>
</dbReference>
<keyword evidence="2" id="KW-1185">Reference proteome</keyword>
<dbReference type="AlphaFoldDB" id="A0A1M5ACG9"/>
<dbReference type="Proteomes" id="UP000184048">
    <property type="component" value="Unassembled WGS sequence"/>
</dbReference>
<sequence length="78" mass="8927">MVNHPSTAFKEYLEEQMDLRRPCIIKFRSVDGGVSILKTRIIDMSTVSERDMIETDAGIHIGLDQIIQVNDRVAENYC</sequence>
<proteinExistence type="predicted"/>
<dbReference type="OrthoDB" id="680112at2"/>
<name>A0A1M5ACG9_9BACT</name>
<organism evidence="1 2">
    <name type="scientific">Flavisolibacter ginsengisoli DSM 18119</name>
    <dbReference type="NCBI Taxonomy" id="1121884"/>
    <lineage>
        <taxon>Bacteria</taxon>
        <taxon>Pseudomonadati</taxon>
        <taxon>Bacteroidota</taxon>
        <taxon>Chitinophagia</taxon>
        <taxon>Chitinophagales</taxon>
        <taxon>Chitinophagaceae</taxon>
        <taxon>Flavisolibacter</taxon>
    </lineage>
</organism>
<dbReference type="RefSeq" id="WP_072835404.1">
    <property type="nucleotide sequence ID" value="NZ_FQUU01000008.1"/>
</dbReference>
<reference evidence="1 2" key="1">
    <citation type="submission" date="2016-11" db="EMBL/GenBank/DDBJ databases">
        <authorList>
            <person name="Jaros S."/>
            <person name="Januszkiewicz K."/>
            <person name="Wedrychowicz H."/>
        </authorList>
    </citation>
    <scope>NUCLEOTIDE SEQUENCE [LARGE SCALE GENOMIC DNA]</scope>
    <source>
        <strain evidence="1 2">DSM 18119</strain>
    </source>
</reference>